<evidence type="ECO:0000313" key="2">
    <source>
        <dbReference type="EMBL" id="KHJ32348.1"/>
    </source>
</evidence>
<dbReference type="AlphaFoldDB" id="A0A0B1P265"/>
<protein>
    <submittedName>
        <fullName evidence="2">Putative secreted effector protein</fullName>
    </submittedName>
</protein>
<organism evidence="2 3">
    <name type="scientific">Uncinula necator</name>
    <name type="common">Grape powdery mildew</name>
    <dbReference type="NCBI Taxonomy" id="52586"/>
    <lineage>
        <taxon>Eukaryota</taxon>
        <taxon>Fungi</taxon>
        <taxon>Dikarya</taxon>
        <taxon>Ascomycota</taxon>
        <taxon>Pezizomycotina</taxon>
        <taxon>Leotiomycetes</taxon>
        <taxon>Erysiphales</taxon>
        <taxon>Erysiphaceae</taxon>
        <taxon>Erysiphe</taxon>
    </lineage>
</organism>
<name>A0A0B1P265_UNCNE</name>
<accession>A0A0B1P265</accession>
<evidence type="ECO:0000313" key="3">
    <source>
        <dbReference type="Proteomes" id="UP000030854"/>
    </source>
</evidence>
<evidence type="ECO:0000256" key="1">
    <source>
        <dbReference type="SAM" id="MobiDB-lite"/>
    </source>
</evidence>
<proteinExistence type="predicted"/>
<dbReference type="EMBL" id="JNVN01002154">
    <property type="protein sequence ID" value="KHJ32348.1"/>
    <property type="molecule type" value="Genomic_DNA"/>
</dbReference>
<dbReference type="HOGENOM" id="CLU_029060_0_0_1"/>
<gene>
    <name evidence="2" type="ORF">EV44_g4585</name>
</gene>
<dbReference type="Gene3D" id="3.10.450.30">
    <property type="entry name" value="Microbial ribonucleases"/>
    <property type="match status" value="1"/>
</dbReference>
<sequence>MIGKSEQCYYDRLKPIFLYFFLSFSIRVRKKSGMRFFVFFVTILRLRETFAVHPSGGLLSDKVGSAAPPDRINDQGYECGDFFFSYSEIRQALQLYHEYMIRNSAFVAHENTSPQDTPQTPQASENYYPQQNLNFQGNNFPQESDVSLNFDIDKEIDNLKEFNVQNYNNIFEEFNAQEYDNAQYNDRLKKRNNFGRGRVPREYHGRLYGDADTSKFILWPVLKETSTPFSSPLNPFYIVIDRNGDNVIDIIASMASGEHIKCIRRDSSLTNSSTPGPETTNGYVCTHEFLSDELIKNSLLLAKNNARKNSFYPTLYLGNLYPHGSFYKLWPIFIGRRLYRGGSSRVEPFFIIINKEYELVDVVAKGVNSNYIRCSRSNKIATMSISDTPNVTKRFGYQCGKLFFDIVDIEIVAREAKRSHFLHKSKRLPQGYDGPPFNELVLLWPIMSDQRTYRKGSLGPYRIVLTPDFKIKGAAFYINKKKIKKCEPRKITGQINHDPNDYYCLGYTITNQQFIRTTKIACSKMIGVSETFFPALYDGPNFEKAGPYFTYPVYEARYFTTNAGLHRVVFNANCELVGALTTMMVFIETKAEKRLVTCVKLKDAKTSRSFYDPENPITEQRFW</sequence>
<feature type="region of interest" description="Disordered" evidence="1">
    <location>
        <begin position="110"/>
        <end position="136"/>
    </location>
</feature>
<reference evidence="2 3" key="1">
    <citation type="journal article" date="2014" name="BMC Genomics">
        <title>Adaptive genomic structural variation in the grape powdery mildew pathogen, Erysiphe necator.</title>
        <authorList>
            <person name="Jones L."/>
            <person name="Riaz S."/>
            <person name="Morales-Cruz A."/>
            <person name="Amrine K.C."/>
            <person name="McGuire B."/>
            <person name="Gubler W.D."/>
            <person name="Walker M.A."/>
            <person name="Cantu D."/>
        </authorList>
    </citation>
    <scope>NUCLEOTIDE SEQUENCE [LARGE SCALE GENOMIC DNA]</scope>
    <source>
        <strain evidence="3">c</strain>
    </source>
</reference>
<dbReference type="Proteomes" id="UP000030854">
    <property type="component" value="Unassembled WGS sequence"/>
</dbReference>
<comment type="caution">
    <text evidence="2">The sequence shown here is derived from an EMBL/GenBank/DDBJ whole genome shotgun (WGS) entry which is preliminary data.</text>
</comment>
<keyword evidence="3" id="KW-1185">Reference proteome</keyword>